<keyword evidence="4" id="KW-1185">Reference proteome</keyword>
<dbReference type="PANTHER" id="PTHR47154">
    <property type="entry name" value="G-PROTEIN COUPLED RECEPTOR MTH-RELATED"/>
    <property type="match status" value="1"/>
</dbReference>
<feature type="transmembrane region" description="Helical" evidence="2">
    <location>
        <begin position="362"/>
        <end position="384"/>
    </location>
</feature>
<dbReference type="KEGG" id="vg:1494851"/>
<evidence type="ECO:0000313" key="4">
    <source>
        <dbReference type="Proteomes" id="UP000000872"/>
    </source>
</evidence>
<keyword evidence="2" id="KW-1133">Transmembrane helix</keyword>
<dbReference type="Gene3D" id="2.170.180.11">
    <property type="entry name" value="Methuselah ectodomain, domain 2"/>
    <property type="match status" value="1"/>
</dbReference>
<dbReference type="PANTHER" id="PTHR47154:SF2">
    <property type="entry name" value="G-PROTEIN COUPLED RECEPTOR MTH-RELATED"/>
    <property type="match status" value="1"/>
</dbReference>
<name>Q9EME5_AMEPV</name>
<dbReference type="GO" id="GO:0008528">
    <property type="term" value="F:G protein-coupled peptide receptor activity"/>
    <property type="evidence" value="ECO:0007669"/>
    <property type="project" value="TreeGrafter"/>
</dbReference>
<evidence type="ECO:0000256" key="1">
    <source>
        <dbReference type="ARBA" id="ARBA00022729"/>
    </source>
</evidence>
<proteinExistence type="predicted"/>
<feature type="transmembrane region" description="Helical" evidence="2">
    <location>
        <begin position="213"/>
        <end position="237"/>
    </location>
</feature>
<dbReference type="InterPro" id="IPR023311">
    <property type="entry name" value="Methusela_ecto_dom_2"/>
</dbReference>
<evidence type="ECO:0000256" key="2">
    <source>
        <dbReference type="SAM" id="Phobius"/>
    </source>
</evidence>
<evidence type="ECO:0000313" key="3">
    <source>
        <dbReference type="EMBL" id="AAG02967.1"/>
    </source>
</evidence>
<organism evidence="3 4">
    <name type="scientific">Amsacta moorei entomopoxvirus</name>
    <name type="common">AmEPV</name>
    <dbReference type="NCBI Taxonomy" id="28321"/>
    <lineage>
        <taxon>Viruses</taxon>
        <taxon>Varidnaviria</taxon>
        <taxon>Bamfordvirae</taxon>
        <taxon>Nucleocytoviricota</taxon>
        <taxon>Pokkesviricetes</taxon>
        <taxon>Chitovirales</taxon>
        <taxon>Poxviridae</taxon>
        <taxon>Entomopoxvirinae</taxon>
        <taxon>Betaentomopoxvirus</taxon>
    </lineage>
</organism>
<gene>
    <name evidence="3" type="primary">AMV261</name>
</gene>
<feature type="transmembrane region" description="Helical" evidence="2">
    <location>
        <begin position="335"/>
        <end position="356"/>
    </location>
</feature>
<feature type="transmembrane region" description="Helical" evidence="2">
    <location>
        <begin position="298"/>
        <end position="323"/>
    </location>
</feature>
<reference evidence="3 4" key="1">
    <citation type="journal article" date="2000" name="Virology">
        <title>Complete genomic sequence of the Amsacta moorei entomopoxvirus: analysis and comparison with other poxviruses.</title>
        <authorList>
            <person name="Bawden A.L."/>
            <person name="Glassberg K.J."/>
            <person name="Diggans J."/>
            <person name="Shaw R."/>
            <person name="Farmerie W."/>
            <person name="Moyer R.W."/>
        </authorList>
    </citation>
    <scope>NUCLEOTIDE SEQUENCE [LARGE SCALE GENOMIC DNA]</scope>
</reference>
<dbReference type="Proteomes" id="UP000000872">
    <property type="component" value="Segment"/>
</dbReference>
<keyword evidence="1" id="KW-0732">Signal</keyword>
<dbReference type="InterPro" id="IPR051384">
    <property type="entry name" value="Mth_GPCR"/>
</dbReference>
<dbReference type="GeneID" id="1494851"/>
<keyword evidence="2" id="KW-0812">Transmembrane</keyword>
<accession>Q9EME5</accession>
<organismHost>
    <name type="scientific">Amsacta</name>
    <dbReference type="NCBI Taxonomy" id="340055"/>
</organismHost>
<sequence length="401" mass="48549">MKIIIIIFICIYQTFGIKPNISLCCGINEYYYNDKCINNKTYFLEYNIEPLVYDKNIKLTNKTIYDSFNIIINKLNDKTFKEKSYDVIINKKYINIYLIENGILYMENYPNSYNKWIKIDTEYCINYIKINNKLRLSYRNIINEKNDDNIFYLIKYNIVSCVFIILTLILYSLLYNNRIKYNVYDLELFSLFMFQYLITILNIDTHYELVCKILTYLICFFAYMLFSCINITSIVILSNLYNIKINKKYCNLYIVFLPIIIISIFILFDNIDMTNYSWIITPKTNTRSCFLGYYERLFYLYIPIGLMILLNWIIFSIIIFKMFKNNNYIWKWSNILLYLKLSVIMGLMWIFEIISSFFDYNIIFYIIDIYNCMSGFSLFIVLILNQKFIINLHKKNIYIKV</sequence>
<dbReference type="EMBL" id="AF250284">
    <property type="protein sequence ID" value="AAG02967.1"/>
    <property type="molecule type" value="Genomic_DNA"/>
</dbReference>
<feature type="transmembrane region" description="Helical" evidence="2">
    <location>
        <begin position="249"/>
        <end position="268"/>
    </location>
</feature>
<dbReference type="RefSeq" id="NP_065043.1">
    <property type="nucleotide sequence ID" value="NC_002520.1"/>
</dbReference>
<keyword evidence="2" id="KW-0472">Membrane</keyword>
<dbReference type="GO" id="GO:0005886">
    <property type="term" value="C:plasma membrane"/>
    <property type="evidence" value="ECO:0007669"/>
    <property type="project" value="TreeGrafter"/>
</dbReference>
<dbReference type="Gene3D" id="1.20.1070.10">
    <property type="entry name" value="Rhodopsin 7-helix transmembrane proteins"/>
    <property type="match status" value="1"/>
</dbReference>
<protein>
    <submittedName>
        <fullName evidence="3">AMV261</fullName>
    </submittedName>
</protein>
<feature type="transmembrane region" description="Helical" evidence="2">
    <location>
        <begin position="183"/>
        <end position="201"/>
    </location>
</feature>
<feature type="transmembrane region" description="Helical" evidence="2">
    <location>
        <begin position="150"/>
        <end position="171"/>
    </location>
</feature>